<gene>
    <name evidence="1" type="ORF">ACFOJE_17100</name>
</gene>
<protein>
    <submittedName>
        <fullName evidence="1">Tetratricopeptide repeat protein</fullName>
    </submittedName>
</protein>
<dbReference type="Pfam" id="PF08238">
    <property type="entry name" value="Sel1"/>
    <property type="match status" value="6"/>
</dbReference>
<comment type="caution">
    <text evidence="1">The sequence shown here is derived from an EMBL/GenBank/DDBJ whole genome shotgun (WGS) entry which is preliminary data.</text>
</comment>
<keyword evidence="2" id="KW-1185">Reference proteome</keyword>
<accession>A0ABV7AXD1</accession>
<dbReference type="InterPro" id="IPR011990">
    <property type="entry name" value="TPR-like_helical_dom_sf"/>
</dbReference>
<reference evidence="2" key="1">
    <citation type="journal article" date="2019" name="Int. J. Syst. Evol. Microbiol.">
        <title>The Global Catalogue of Microorganisms (GCM) 10K type strain sequencing project: providing services to taxonomists for standard genome sequencing and annotation.</title>
        <authorList>
            <consortium name="The Broad Institute Genomics Platform"/>
            <consortium name="The Broad Institute Genome Sequencing Center for Infectious Disease"/>
            <person name="Wu L."/>
            <person name="Ma J."/>
        </authorList>
    </citation>
    <scope>NUCLEOTIDE SEQUENCE [LARGE SCALE GENOMIC DNA]</scope>
    <source>
        <strain evidence="2">KCTC 62195</strain>
    </source>
</reference>
<dbReference type="PANTHER" id="PTHR11102:SF160">
    <property type="entry name" value="ERAD-ASSOCIATED E3 UBIQUITIN-PROTEIN LIGASE COMPONENT HRD3"/>
    <property type="match status" value="1"/>
</dbReference>
<dbReference type="PANTHER" id="PTHR11102">
    <property type="entry name" value="SEL-1-LIKE PROTEIN"/>
    <property type="match status" value="1"/>
</dbReference>
<dbReference type="Gene3D" id="1.25.40.10">
    <property type="entry name" value="Tetratricopeptide repeat domain"/>
    <property type="match status" value="1"/>
</dbReference>
<dbReference type="SMART" id="SM00671">
    <property type="entry name" value="SEL1"/>
    <property type="match status" value="4"/>
</dbReference>
<dbReference type="Proteomes" id="UP001595457">
    <property type="component" value="Unassembled WGS sequence"/>
</dbReference>
<sequence>MSHILYRIEEDDAALPEPGEPVRAARWILAAAEAGELEALALLGQILLDGNGIQRDPALARTWFAIAAGRGHAMAGNMLGRCLELGWGGAVDLAAAARCYRQAAERGLDWGMYNYANLLATGRGVERDQAGALIWYRRAAERGHAKSMNLVGRYYEEGRTVPRDSQAAFAWYRRSAEAGDFRGQFSYASVLADRGRWDEARHWLRQALALGHLRFLRRARDELLRAAFPQFADIAQAYVQRCAELETEEAAALSAP</sequence>
<dbReference type="InterPro" id="IPR006597">
    <property type="entry name" value="Sel1-like"/>
</dbReference>
<evidence type="ECO:0000313" key="2">
    <source>
        <dbReference type="Proteomes" id="UP001595457"/>
    </source>
</evidence>
<evidence type="ECO:0000313" key="1">
    <source>
        <dbReference type="EMBL" id="MFC2973921.1"/>
    </source>
</evidence>
<proteinExistence type="predicted"/>
<dbReference type="EMBL" id="JBHRSJ010000034">
    <property type="protein sequence ID" value="MFC2973921.1"/>
    <property type="molecule type" value="Genomic_DNA"/>
</dbReference>
<organism evidence="1 2">
    <name type="scientific">Azotobacter bryophylli</name>
    <dbReference type="NCBI Taxonomy" id="1986537"/>
    <lineage>
        <taxon>Bacteria</taxon>
        <taxon>Pseudomonadati</taxon>
        <taxon>Pseudomonadota</taxon>
        <taxon>Gammaproteobacteria</taxon>
        <taxon>Pseudomonadales</taxon>
        <taxon>Pseudomonadaceae</taxon>
        <taxon>Azotobacter</taxon>
    </lineage>
</organism>
<name>A0ABV7AXD1_9GAMM</name>
<dbReference type="RefSeq" id="WP_377815854.1">
    <property type="nucleotide sequence ID" value="NZ_JBHRSJ010000034.1"/>
</dbReference>
<dbReference type="InterPro" id="IPR050767">
    <property type="entry name" value="Sel1_AlgK"/>
</dbReference>
<dbReference type="SUPFAM" id="SSF81901">
    <property type="entry name" value="HCP-like"/>
    <property type="match status" value="1"/>
</dbReference>